<proteinExistence type="predicted"/>
<dbReference type="Pfam" id="PF01674">
    <property type="entry name" value="Lipase_2"/>
    <property type="match status" value="1"/>
</dbReference>
<dbReference type="Proteomes" id="UP000887574">
    <property type="component" value="Unplaced"/>
</dbReference>
<sequence length="229" mass="25370">MHWDVELHFTHVHLLVGPILGGELSRRLVMLGESGFFMNFLNATYGEGSMNLLARPQQGPNGSYGGGEHVAGTQLQNGQDYFLSNGYSPEEFYMTTYWDGTASPSETLKCLYCKEIRLFILAYLHLPTPSRYLAYSMGSPAIMGGNCVDTGEVLGANMSNYVHHFVSIAGPNYGVRDCNFLYTFFSTCNTNNGMRCNSVYLNNINTGSHYEGDTIHTIYSSTDNLIATE</sequence>
<dbReference type="AlphaFoldDB" id="A0A915EP64"/>
<dbReference type="WBParaSite" id="jg7928">
    <property type="protein sequence ID" value="jg7928"/>
    <property type="gene ID" value="jg7928"/>
</dbReference>
<accession>A0A915EP64</accession>
<name>A0A915EP64_9BILA</name>
<protein>
    <submittedName>
        <fullName evidence="2">Uncharacterized protein</fullName>
    </submittedName>
</protein>
<dbReference type="InterPro" id="IPR029058">
    <property type="entry name" value="AB_hydrolase_fold"/>
</dbReference>
<dbReference type="InterPro" id="IPR002918">
    <property type="entry name" value="Lipase_EstA/Esterase_EstB"/>
</dbReference>
<reference evidence="2" key="1">
    <citation type="submission" date="2022-11" db="UniProtKB">
        <authorList>
            <consortium name="WormBaseParasite"/>
        </authorList>
    </citation>
    <scope>IDENTIFICATION</scope>
</reference>
<dbReference type="GO" id="GO:0016042">
    <property type="term" value="P:lipid catabolic process"/>
    <property type="evidence" value="ECO:0007669"/>
    <property type="project" value="InterPro"/>
</dbReference>
<dbReference type="Gene3D" id="3.40.50.1820">
    <property type="entry name" value="alpha/beta hydrolase"/>
    <property type="match status" value="1"/>
</dbReference>
<dbReference type="GO" id="GO:0016298">
    <property type="term" value="F:lipase activity"/>
    <property type="evidence" value="ECO:0007669"/>
    <property type="project" value="TreeGrafter"/>
</dbReference>
<dbReference type="PANTHER" id="PTHR32015">
    <property type="entry name" value="FASTING INDUCED LIPASE"/>
    <property type="match status" value="1"/>
</dbReference>
<evidence type="ECO:0000313" key="1">
    <source>
        <dbReference type="Proteomes" id="UP000887574"/>
    </source>
</evidence>
<dbReference type="PANTHER" id="PTHR32015:SF1">
    <property type="entry name" value="LIPASE"/>
    <property type="match status" value="1"/>
</dbReference>
<keyword evidence="1" id="KW-1185">Reference proteome</keyword>
<evidence type="ECO:0000313" key="2">
    <source>
        <dbReference type="WBParaSite" id="jg7928"/>
    </source>
</evidence>
<organism evidence="1 2">
    <name type="scientific">Ditylenchus dipsaci</name>
    <dbReference type="NCBI Taxonomy" id="166011"/>
    <lineage>
        <taxon>Eukaryota</taxon>
        <taxon>Metazoa</taxon>
        <taxon>Ecdysozoa</taxon>
        <taxon>Nematoda</taxon>
        <taxon>Chromadorea</taxon>
        <taxon>Rhabditida</taxon>
        <taxon>Tylenchina</taxon>
        <taxon>Tylenchomorpha</taxon>
        <taxon>Sphaerularioidea</taxon>
        <taxon>Anguinidae</taxon>
        <taxon>Anguininae</taxon>
        <taxon>Ditylenchus</taxon>
    </lineage>
</organism>